<feature type="transmembrane region" description="Helical" evidence="2">
    <location>
        <begin position="58"/>
        <end position="76"/>
    </location>
</feature>
<dbReference type="RefSeq" id="WP_054291831.1">
    <property type="nucleotide sequence ID" value="NZ_CP012752.1"/>
</dbReference>
<evidence type="ECO:0000313" key="3">
    <source>
        <dbReference type="EMBL" id="ALG09927.1"/>
    </source>
</evidence>
<accession>A0A0N7F3Y5</accession>
<keyword evidence="4" id="KW-1185">Reference proteome</keyword>
<feature type="transmembrane region" description="Helical" evidence="2">
    <location>
        <begin position="28"/>
        <end position="46"/>
    </location>
</feature>
<name>A0A0N7F3Y5_9PSEU</name>
<feature type="transmembrane region" description="Helical" evidence="2">
    <location>
        <begin position="82"/>
        <end position="103"/>
    </location>
</feature>
<dbReference type="OrthoDB" id="3827100at2"/>
<organism evidence="3 4">
    <name type="scientific">Kibdelosporangium phytohabitans</name>
    <dbReference type="NCBI Taxonomy" id="860235"/>
    <lineage>
        <taxon>Bacteria</taxon>
        <taxon>Bacillati</taxon>
        <taxon>Actinomycetota</taxon>
        <taxon>Actinomycetes</taxon>
        <taxon>Pseudonocardiales</taxon>
        <taxon>Pseudonocardiaceae</taxon>
        <taxon>Kibdelosporangium</taxon>
    </lineage>
</organism>
<dbReference type="KEGG" id="kphy:AOZ06_26210"/>
<dbReference type="EMBL" id="CP012752">
    <property type="protein sequence ID" value="ALG09927.1"/>
    <property type="molecule type" value="Genomic_DNA"/>
</dbReference>
<dbReference type="STRING" id="860235.AOZ06_26210"/>
<evidence type="ECO:0000313" key="4">
    <source>
        <dbReference type="Proteomes" id="UP000063699"/>
    </source>
</evidence>
<dbReference type="PROSITE" id="PS51257">
    <property type="entry name" value="PROKAR_LIPOPROTEIN"/>
    <property type="match status" value="1"/>
</dbReference>
<feature type="region of interest" description="Disordered" evidence="1">
    <location>
        <begin position="207"/>
        <end position="249"/>
    </location>
</feature>
<dbReference type="Proteomes" id="UP000063699">
    <property type="component" value="Chromosome"/>
</dbReference>
<gene>
    <name evidence="3" type="ORF">AOZ06_26210</name>
</gene>
<sequence>MLSRFCSAAAFAVGCVLAVIGLLAVPGGALIAWMVLAAFVGSLVALYIQSARPDSVNVWRLGAALSAAMMAASLVVTGLIVLLGAIAAAALLLWAAAVVAVWLRRRANPVTSHVPLVSAAVAPRAVLVEQPQPCRPAQRTFDINTATASTDTLRAAWQRTYWLLRDLPPTSLGHWAVFDLWVRLLDEFERRDPDAFARWLNTGPRAGSDPGRYLSTDVGSQSRHAREPGAVPPIESPTSAGITPRPATA</sequence>
<keyword evidence="2" id="KW-0812">Transmembrane</keyword>
<evidence type="ECO:0000256" key="2">
    <source>
        <dbReference type="SAM" id="Phobius"/>
    </source>
</evidence>
<protein>
    <submittedName>
        <fullName evidence="3">Uncharacterized protein</fullName>
    </submittedName>
</protein>
<proteinExistence type="predicted"/>
<keyword evidence="2" id="KW-0472">Membrane</keyword>
<keyword evidence="2" id="KW-1133">Transmembrane helix</keyword>
<reference evidence="3 4" key="1">
    <citation type="submission" date="2015-07" db="EMBL/GenBank/DDBJ databases">
        <title>Genome sequencing of Kibdelosporangium phytohabitans.</title>
        <authorList>
            <person name="Qin S."/>
            <person name="Xing K."/>
        </authorList>
    </citation>
    <scope>NUCLEOTIDE SEQUENCE [LARGE SCALE GENOMIC DNA]</scope>
    <source>
        <strain evidence="3 4">KLBMP1111</strain>
    </source>
</reference>
<evidence type="ECO:0000256" key="1">
    <source>
        <dbReference type="SAM" id="MobiDB-lite"/>
    </source>
</evidence>
<dbReference type="AlphaFoldDB" id="A0A0N7F3Y5"/>